<evidence type="ECO:0000313" key="2">
    <source>
        <dbReference type="EMBL" id="WYF45821.1"/>
    </source>
</evidence>
<accession>A0AAU6Q6E7</accession>
<dbReference type="AlphaFoldDB" id="A0AAU6Q6E7"/>
<proteinExistence type="predicted"/>
<dbReference type="EMBL" id="CP149782">
    <property type="protein sequence ID" value="WYF45821.1"/>
    <property type="molecule type" value="Genomic_DNA"/>
</dbReference>
<feature type="region of interest" description="Disordered" evidence="1">
    <location>
        <begin position="146"/>
        <end position="182"/>
    </location>
</feature>
<protein>
    <submittedName>
        <fullName evidence="2">Uncharacterized protein</fullName>
    </submittedName>
</protein>
<dbReference type="RefSeq" id="WP_339097148.1">
    <property type="nucleotide sequence ID" value="NZ_CP149782.1"/>
</dbReference>
<organism evidence="2">
    <name type="scientific">Deinococcus sp. VB142</name>
    <dbReference type="NCBI Taxonomy" id="3112952"/>
    <lineage>
        <taxon>Bacteria</taxon>
        <taxon>Thermotogati</taxon>
        <taxon>Deinococcota</taxon>
        <taxon>Deinococci</taxon>
        <taxon>Deinococcales</taxon>
        <taxon>Deinococcaceae</taxon>
        <taxon>Deinococcus</taxon>
    </lineage>
</organism>
<evidence type="ECO:0000256" key="1">
    <source>
        <dbReference type="SAM" id="MobiDB-lite"/>
    </source>
</evidence>
<reference evidence="2" key="1">
    <citation type="submission" date="2024-03" db="EMBL/GenBank/DDBJ databases">
        <title>Deinococcus weizhi sp. nov., isolated from human skin.</title>
        <authorList>
            <person name="Wei Z."/>
            <person name="Tian F."/>
            <person name="Yang C."/>
            <person name="Xin L.T."/>
            <person name="Wen Z.J."/>
            <person name="Lan K.C."/>
            <person name="Yu L."/>
            <person name="Zhe W."/>
            <person name="Dan F.D."/>
            <person name="Jun W."/>
            <person name="Rui Z."/>
            <person name="Yong X.J."/>
            <person name="Ting Y."/>
            <person name="Wei X."/>
            <person name="Xu Z.G."/>
            <person name="Xin Z."/>
            <person name="Dong F.G."/>
            <person name="Ni X.M."/>
            <person name="Zheng M.G."/>
            <person name="Chun Y."/>
            <person name="Qian W.X."/>
        </authorList>
    </citation>
    <scope>NUCLEOTIDE SEQUENCE</scope>
    <source>
        <strain evidence="2">VB142</strain>
    </source>
</reference>
<name>A0AAU6Q6E7_9DEIO</name>
<gene>
    <name evidence="2" type="ORF">WDJ50_06835</name>
</gene>
<sequence>MSDLPQDKEQQSTTIDVSDWVQDLKLPQVTQHPKLFTECLKSLPEQERLLAARNLDKAIAAGKVQALPVNGKPVVVRMLTERGKIESLKVRDYWITVDAAFGQWLSEQAVATVYHLIRLTGQPGLTNEDISSGRFELREIQRATQQFLSRQPARKPATDYQPKRRRRPQAAVTPDHESENRG</sequence>